<dbReference type="AlphaFoldDB" id="A0A151JRE4"/>
<dbReference type="Proteomes" id="UP000078492">
    <property type="component" value="Unassembled WGS sequence"/>
</dbReference>
<reference evidence="1 2" key="1">
    <citation type="submission" date="2015-09" db="EMBL/GenBank/DDBJ databases">
        <title>Trachymyrmex cornetzi WGS genome.</title>
        <authorList>
            <person name="Nygaard S."/>
            <person name="Hu H."/>
            <person name="Boomsma J."/>
            <person name="Zhang G."/>
        </authorList>
    </citation>
    <scope>NUCLEOTIDE SEQUENCE [LARGE SCALE GENOMIC DNA]</scope>
    <source>
        <strain evidence="1">Tcor2-1</strain>
        <tissue evidence="1">Whole body</tissue>
    </source>
</reference>
<proteinExistence type="predicted"/>
<keyword evidence="2" id="KW-1185">Reference proteome</keyword>
<gene>
    <name evidence="1" type="ORF">ALC57_00659</name>
</gene>
<evidence type="ECO:0000313" key="2">
    <source>
        <dbReference type="Proteomes" id="UP000078492"/>
    </source>
</evidence>
<dbReference type="EMBL" id="KQ978607">
    <property type="protein sequence ID" value="KYN29912.1"/>
    <property type="molecule type" value="Genomic_DNA"/>
</dbReference>
<protein>
    <submittedName>
        <fullName evidence="1">Uncharacterized protein</fullName>
    </submittedName>
</protein>
<accession>A0A151JRE4</accession>
<organism evidence="1 2">
    <name type="scientific">Trachymyrmex cornetzi</name>
    <dbReference type="NCBI Taxonomy" id="471704"/>
    <lineage>
        <taxon>Eukaryota</taxon>
        <taxon>Metazoa</taxon>
        <taxon>Ecdysozoa</taxon>
        <taxon>Arthropoda</taxon>
        <taxon>Hexapoda</taxon>
        <taxon>Insecta</taxon>
        <taxon>Pterygota</taxon>
        <taxon>Neoptera</taxon>
        <taxon>Endopterygota</taxon>
        <taxon>Hymenoptera</taxon>
        <taxon>Apocrita</taxon>
        <taxon>Aculeata</taxon>
        <taxon>Formicoidea</taxon>
        <taxon>Formicidae</taxon>
        <taxon>Myrmicinae</taxon>
        <taxon>Trachymyrmex</taxon>
    </lineage>
</organism>
<evidence type="ECO:0000313" key="1">
    <source>
        <dbReference type="EMBL" id="KYN29912.1"/>
    </source>
</evidence>
<name>A0A151JRE4_9HYME</name>
<sequence>MSRAAGGATYMNVVQHRAAGRPTEGRSLSDCLLVNFAVHDDHHDTRNPKGHTGTDHRIWEVHHEHANLRLQKSKHFQLHKTCRIIVKISPCPSQIINPFRMSFAKSI</sequence>